<dbReference type="EMBL" id="JAENHK010000007">
    <property type="protein sequence ID" value="MBK1895727.1"/>
    <property type="molecule type" value="Genomic_DNA"/>
</dbReference>
<dbReference type="InterPro" id="IPR056600">
    <property type="entry name" value="GBD_T9SS_assoc"/>
</dbReference>
<keyword evidence="1 2" id="KW-0732">Signal</keyword>
<feature type="domain" description="Fibronectin type-III" evidence="3">
    <location>
        <begin position="200"/>
        <end position="295"/>
    </location>
</feature>
<feature type="signal peptide" evidence="2">
    <location>
        <begin position="1"/>
        <end position="18"/>
    </location>
</feature>
<keyword evidence="5" id="KW-1185">Reference proteome</keyword>
<protein>
    <submittedName>
        <fullName evidence="4">T9SS type A sorting domain-containing protein</fullName>
    </submittedName>
</protein>
<dbReference type="Proteomes" id="UP000628669">
    <property type="component" value="Unassembled WGS sequence"/>
</dbReference>
<dbReference type="CDD" id="cd00063">
    <property type="entry name" value="FN3"/>
    <property type="match status" value="1"/>
</dbReference>
<dbReference type="RefSeq" id="WP_200244923.1">
    <property type="nucleotide sequence ID" value="NZ_JAENHK010000007.1"/>
</dbReference>
<evidence type="ECO:0000259" key="3">
    <source>
        <dbReference type="PROSITE" id="PS50853"/>
    </source>
</evidence>
<dbReference type="Pfam" id="PF18962">
    <property type="entry name" value="Por_Secre_tail"/>
    <property type="match status" value="1"/>
</dbReference>
<dbReference type="InterPro" id="IPR036116">
    <property type="entry name" value="FN3_sf"/>
</dbReference>
<proteinExistence type="predicted"/>
<name>A0ABS1FTG9_9FLAO</name>
<dbReference type="InterPro" id="IPR026444">
    <property type="entry name" value="Secre_tail"/>
</dbReference>
<dbReference type="Gene3D" id="2.60.40.10">
    <property type="entry name" value="Immunoglobulins"/>
    <property type="match status" value="1"/>
</dbReference>
<dbReference type="Gene3D" id="2.60.120.380">
    <property type="match status" value="1"/>
</dbReference>
<dbReference type="Pfam" id="PF23759">
    <property type="entry name" value="GBD_T9SS_assoc"/>
    <property type="match status" value="1"/>
</dbReference>
<dbReference type="SUPFAM" id="SSF49265">
    <property type="entry name" value="Fibronectin type III"/>
    <property type="match status" value="1"/>
</dbReference>
<feature type="chain" id="PRO_5046305844" evidence="2">
    <location>
        <begin position="19"/>
        <end position="658"/>
    </location>
</feature>
<dbReference type="NCBIfam" id="TIGR04183">
    <property type="entry name" value="Por_Secre_tail"/>
    <property type="match status" value="1"/>
</dbReference>
<dbReference type="InterPro" id="IPR003961">
    <property type="entry name" value="FN3_dom"/>
</dbReference>
<evidence type="ECO:0000256" key="1">
    <source>
        <dbReference type="ARBA" id="ARBA00022729"/>
    </source>
</evidence>
<sequence>MKKILLSCLLILSMVLNAQINLGAGSTDVGPAPISTYYGYSYVQQIFSKQEINADAAGNITGLTFYSNPSMSMIHSSDWVVYLGLTTKSSFDTESDWIPVSELTQMYTGTVTNVNGVVAITFATPFPYNNVDNLVVAVDENSPDYDDNGDEIMHVYPSTPNSTLYFRNDGTNPNPTYPPMGHQASYKSVITINGLTPKPVPVCPMITYPTNNSLFIPLLPTVVWSPVAGATGYKISIGTTPGGTEIINQQSVSASSFVLPASLTASTTYYLRVVAVSAAGESSGCSQVTFKTAPPLPLNDSCIGAVSLTVNSDLNCGVVTSGYTLGATGSGLAAAPCYGDPDDDVWYKFVATKTSHKISLLNVASIGTVDDDDIYFQVFSGTCGILSSILCSDPTSSIVSGLTVGQTYYIRVYSYYGAGSHQSFDICVGSIPPPPVNDECSGALLASAFPYTYVQSDGGGATNNGGFITACDNGMNDGTWFTFVGDGETVNITVSMPTGSDFDPQIGVYTGTCGNFTCVDTVDTMADGEPETLSIPTVAGTVYYINVGHYSQYVDGEEGAFTININKESSDRHASGISAPAMSKKNNGVYPNPFTDVLNISDITNVKSISVSDIAGRLVKMIVSPDTTIHLGDLKSGVYLVTLDMKDGSKKTTKVIKK</sequence>
<evidence type="ECO:0000313" key="4">
    <source>
        <dbReference type="EMBL" id="MBK1895727.1"/>
    </source>
</evidence>
<dbReference type="InterPro" id="IPR013783">
    <property type="entry name" value="Ig-like_fold"/>
</dbReference>
<organism evidence="4 5">
    <name type="scientific">Chryseobacterium paridis</name>
    <dbReference type="NCBI Taxonomy" id="2800328"/>
    <lineage>
        <taxon>Bacteria</taxon>
        <taxon>Pseudomonadati</taxon>
        <taxon>Bacteroidota</taxon>
        <taxon>Flavobacteriia</taxon>
        <taxon>Flavobacteriales</taxon>
        <taxon>Weeksellaceae</taxon>
        <taxon>Chryseobacterium group</taxon>
        <taxon>Chryseobacterium</taxon>
    </lineage>
</organism>
<gene>
    <name evidence="4" type="ORF">JHL15_08210</name>
</gene>
<evidence type="ECO:0000256" key="2">
    <source>
        <dbReference type="SAM" id="SignalP"/>
    </source>
</evidence>
<comment type="caution">
    <text evidence="4">The sequence shown here is derived from an EMBL/GenBank/DDBJ whole genome shotgun (WGS) entry which is preliminary data.</text>
</comment>
<accession>A0ABS1FTG9</accession>
<evidence type="ECO:0000313" key="5">
    <source>
        <dbReference type="Proteomes" id="UP000628669"/>
    </source>
</evidence>
<dbReference type="PROSITE" id="PS50853">
    <property type="entry name" value="FN3"/>
    <property type="match status" value="1"/>
</dbReference>
<reference evidence="5" key="1">
    <citation type="submission" date="2021-01" db="EMBL/GenBank/DDBJ databases">
        <title>Genome public.</title>
        <authorList>
            <person name="Liu C."/>
            <person name="Sun Q."/>
        </authorList>
    </citation>
    <scope>NUCLEOTIDE SEQUENCE [LARGE SCALE GENOMIC DNA]</scope>
    <source>
        <strain evidence="5">YIM B02567</strain>
    </source>
</reference>